<dbReference type="Gene3D" id="3.40.50.1980">
    <property type="entry name" value="Nitrogenase molybdenum iron protein domain"/>
    <property type="match status" value="2"/>
</dbReference>
<dbReference type="PANTHER" id="PTHR30535">
    <property type="entry name" value="VITAMIN B12-BINDING PROTEIN"/>
    <property type="match status" value="1"/>
</dbReference>
<dbReference type="InterPro" id="IPR050902">
    <property type="entry name" value="ABC_Transporter_SBP"/>
</dbReference>
<protein>
    <recommendedName>
        <fullName evidence="2">Fe/B12 periplasmic-binding domain-containing protein</fullName>
    </recommendedName>
</protein>
<dbReference type="PROSITE" id="PS50983">
    <property type="entry name" value="FE_B12_PBP"/>
    <property type="match status" value="1"/>
</dbReference>
<dbReference type="InterPro" id="IPR002491">
    <property type="entry name" value="ABC_transptr_periplasmic_BD"/>
</dbReference>
<dbReference type="Pfam" id="PF01497">
    <property type="entry name" value="Peripla_BP_2"/>
    <property type="match status" value="1"/>
</dbReference>
<dbReference type="EMBL" id="HBNS01030271">
    <property type="protein sequence ID" value="CAE4624095.1"/>
    <property type="molecule type" value="Transcribed_RNA"/>
</dbReference>
<sequence length="301" mass="33634">MMKARASSTLFTAIVLGVDATTYPVGLSNCGVKSWVNEAPKRAVTMNQGTTEMMLGLGLVDHMVGTAYLDDAIWPEVEEDFNKIPILSDAYPDIDTLMSVDPDFLYASYRSAFQAKTPEHEERIDYFDVVEGESCSLLVSNARGNYTYCREELHAEGIQTYLQSPHCELEEHRPDEVTLHTLYEEIWEIAMIFDAFDKALQLIDNIEAHFRAATKIVESSYSNSKPTVLWLDGWDPVSPFVGSCCGAVQAIIDYAGAINIYDQLGIEEKSSWDDGDWGEIVEKDPDVIVMIDASWDLAGKE</sequence>
<dbReference type="AlphaFoldDB" id="A0A6V2IC86"/>
<dbReference type="PANTHER" id="PTHR30535:SF7">
    <property type="entry name" value="IRON(III) DICITRATE-BINDING PROTEIN"/>
    <property type="match status" value="1"/>
</dbReference>
<keyword evidence="1" id="KW-0732">Signal</keyword>
<proteinExistence type="predicted"/>
<evidence type="ECO:0000313" key="3">
    <source>
        <dbReference type="EMBL" id="CAE4624089.1"/>
    </source>
</evidence>
<feature type="domain" description="Fe/B12 periplasmic-binding" evidence="2">
    <location>
        <begin position="42"/>
        <end position="301"/>
    </location>
</feature>
<feature type="chain" id="PRO_5035586359" description="Fe/B12 periplasmic-binding domain-containing protein" evidence="1">
    <location>
        <begin position="21"/>
        <end position="301"/>
    </location>
</feature>
<dbReference type="EMBL" id="HBNS01030266">
    <property type="protein sequence ID" value="CAE4624089.1"/>
    <property type="molecule type" value="Transcribed_RNA"/>
</dbReference>
<evidence type="ECO:0000313" key="4">
    <source>
        <dbReference type="EMBL" id="CAE4624095.1"/>
    </source>
</evidence>
<feature type="signal peptide" evidence="1">
    <location>
        <begin position="1"/>
        <end position="20"/>
    </location>
</feature>
<dbReference type="SUPFAM" id="SSF53807">
    <property type="entry name" value="Helical backbone' metal receptor"/>
    <property type="match status" value="1"/>
</dbReference>
<evidence type="ECO:0000256" key="1">
    <source>
        <dbReference type="SAM" id="SignalP"/>
    </source>
</evidence>
<reference evidence="3" key="1">
    <citation type="submission" date="2021-01" db="EMBL/GenBank/DDBJ databases">
        <authorList>
            <person name="Corre E."/>
            <person name="Pelletier E."/>
            <person name="Niang G."/>
            <person name="Scheremetjew M."/>
            <person name="Finn R."/>
            <person name="Kale V."/>
            <person name="Holt S."/>
            <person name="Cochrane G."/>
            <person name="Meng A."/>
            <person name="Brown T."/>
            <person name="Cohen L."/>
        </authorList>
    </citation>
    <scope>NUCLEOTIDE SEQUENCE</scope>
    <source>
        <strain evidence="3">GSO104</strain>
    </source>
</reference>
<organism evidence="3">
    <name type="scientific">Ditylum brightwellii</name>
    <dbReference type="NCBI Taxonomy" id="49249"/>
    <lineage>
        <taxon>Eukaryota</taxon>
        <taxon>Sar</taxon>
        <taxon>Stramenopiles</taxon>
        <taxon>Ochrophyta</taxon>
        <taxon>Bacillariophyta</taxon>
        <taxon>Mediophyceae</taxon>
        <taxon>Lithodesmiophycidae</taxon>
        <taxon>Lithodesmiales</taxon>
        <taxon>Lithodesmiaceae</taxon>
        <taxon>Ditylum</taxon>
    </lineage>
</organism>
<evidence type="ECO:0000259" key="2">
    <source>
        <dbReference type="PROSITE" id="PS50983"/>
    </source>
</evidence>
<name>A0A6V2IC86_9STRA</name>
<gene>
    <name evidence="3" type="ORF">DBRI00130_LOCUS23772</name>
    <name evidence="4" type="ORF">DBRI00130_LOCUS23775</name>
</gene>
<accession>A0A6V2IC86</accession>